<dbReference type="AlphaFoldDB" id="A0A839YVR5"/>
<dbReference type="Gene3D" id="3.40.50.150">
    <property type="entry name" value="Vaccinia Virus protein VP39"/>
    <property type="match status" value="1"/>
</dbReference>
<gene>
    <name evidence="2" type="ORF">FHS50_001334</name>
</gene>
<dbReference type="InterPro" id="IPR036388">
    <property type="entry name" value="WH-like_DNA-bd_sf"/>
</dbReference>
<dbReference type="InterPro" id="IPR001845">
    <property type="entry name" value="HTH_ArsR_DNA-bd_dom"/>
</dbReference>
<dbReference type="PRINTS" id="PR00778">
    <property type="entry name" value="HTHARSR"/>
</dbReference>
<keyword evidence="3" id="KW-1185">Reference proteome</keyword>
<dbReference type="RefSeq" id="WP_183933580.1">
    <property type="nucleotide sequence ID" value="NZ_JACICF010000001.1"/>
</dbReference>
<dbReference type="Gene3D" id="1.10.10.10">
    <property type="entry name" value="Winged helix-like DNA-binding domain superfamily/Winged helix DNA-binding domain"/>
    <property type="match status" value="1"/>
</dbReference>
<proteinExistence type="predicted"/>
<reference evidence="2 3" key="1">
    <citation type="submission" date="2020-08" db="EMBL/GenBank/DDBJ databases">
        <title>Genomic Encyclopedia of Type Strains, Phase IV (KMG-IV): sequencing the most valuable type-strain genomes for metagenomic binning, comparative biology and taxonomic classification.</title>
        <authorList>
            <person name="Goeker M."/>
        </authorList>
    </citation>
    <scope>NUCLEOTIDE SEQUENCE [LARGE SCALE GENOMIC DNA]</scope>
    <source>
        <strain evidence="2 3">DSM 24194</strain>
    </source>
</reference>
<dbReference type="InterPro" id="IPR011991">
    <property type="entry name" value="ArsR-like_HTH"/>
</dbReference>
<organism evidence="2 3">
    <name type="scientific">Sphingomicrobium lutaoense</name>
    <dbReference type="NCBI Taxonomy" id="515949"/>
    <lineage>
        <taxon>Bacteria</taxon>
        <taxon>Pseudomonadati</taxon>
        <taxon>Pseudomonadota</taxon>
        <taxon>Alphaproteobacteria</taxon>
        <taxon>Sphingomonadales</taxon>
        <taxon>Sphingomonadaceae</taxon>
        <taxon>Sphingomicrobium</taxon>
    </lineage>
</organism>
<dbReference type="CDD" id="cd02440">
    <property type="entry name" value="AdoMet_MTases"/>
    <property type="match status" value="1"/>
</dbReference>
<accession>A0A839YVR5</accession>
<evidence type="ECO:0000313" key="3">
    <source>
        <dbReference type="Proteomes" id="UP000578569"/>
    </source>
</evidence>
<protein>
    <submittedName>
        <fullName evidence="2">ArsR family transcriptional regulator</fullName>
    </submittedName>
</protein>
<dbReference type="CDD" id="cd00090">
    <property type="entry name" value="HTH_ARSR"/>
    <property type="match status" value="1"/>
</dbReference>
<evidence type="ECO:0000313" key="2">
    <source>
        <dbReference type="EMBL" id="MBB3764311.1"/>
    </source>
</evidence>
<comment type="caution">
    <text evidence="2">The sequence shown here is derived from an EMBL/GenBank/DDBJ whole genome shotgun (WGS) entry which is preliminary data.</text>
</comment>
<dbReference type="EMBL" id="JACICF010000001">
    <property type="protein sequence ID" value="MBB3764311.1"/>
    <property type="molecule type" value="Genomic_DNA"/>
</dbReference>
<sequence>MSGGGRLSTLFQALADPTRLRILSLVRSMELAVGELAGALGQSQPRVSRHLRILEEAGLIRRRREGAWVFVEMGDSALTGPLAELIDEATNEEDRRRFAEDAARLEAVRDERAEAAERWFAEKAGEWDQLRSLHVEEARMESAIARALGPGPLGRLVDIGTGTGRMIQLFSARASEAIGIDRSTEMLRLARVKLDAAGVTNASLRQGDMFALPLRDASADCVILHLVLHYAENPAKAISEAARILKPGGQMLIADFAPHDHEELRKVHRHRRLGFSDRAMADWLAAAGLEGDDPVKLEGGQLTVSIWRAEQPGRRDGGRRAA</sequence>
<name>A0A839YVR5_9SPHN</name>
<dbReference type="InterPro" id="IPR013216">
    <property type="entry name" value="Methyltransf_11"/>
</dbReference>
<dbReference type="NCBIfam" id="NF033788">
    <property type="entry name" value="HTH_metalloreg"/>
    <property type="match status" value="1"/>
</dbReference>
<dbReference type="PANTHER" id="PTHR42912">
    <property type="entry name" value="METHYLTRANSFERASE"/>
    <property type="match status" value="1"/>
</dbReference>
<dbReference type="GO" id="GO:0003700">
    <property type="term" value="F:DNA-binding transcription factor activity"/>
    <property type="evidence" value="ECO:0007669"/>
    <property type="project" value="InterPro"/>
</dbReference>
<feature type="domain" description="HTH arsR-type" evidence="1">
    <location>
        <begin position="1"/>
        <end position="93"/>
    </location>
</feature>
<dbReference type="SUPFAM" id="SSF46785">
    <property type="entry name" value="Winged helix' DNA-binding domain"/>
    <property type="match status" value="1"/>
</dbReference>
<dbReference type="PANTHER" id="PTHR42912:SF80">
    <property type="entry name" value="METHYLTRANSFERASE DOMAIN-CONTAINING PROTEIN"/>
    <property type="match status" value="1"/>
</dbReference>
<dbReference type="Proteomes" id="UP000578569">
    <property type="component" value="Unassembled WGS sequence"/>
</dbReference>
<dbReference type="InterPro" id="IPR050508">
    <property type="entry name" value="Methyltransf_Superfamily"/>
</dbReference>
<dbReference type="InterPro" id="IPR036390">
    <property type="entry name" value="WH_DNA-bd_sf"/>
</dbReference>
<dbReference type="SUPFAM" id="SSF53335">
    <property type="entry name" value="S-adenosyl-L-methionine-dependent methyltransferases"/>
    <property type="match status" value="1"/>
</dbReference>
<dbReference type="InterPro" id="IPR029063">
    <property type="entry name" value="SAM-dependent_MTases_sf"/>
</dbReference>
<dbReference type="SMART" id="SM00418">
    <property type="entry name" value="HTH_ARSR"/>
    <property type="match status" value="1"/>
</dbReference>
<dbReference type="Pfam" id="PF08241">
    <property type="entry name" value="Methyltransf_11"/>
    <property type="match status" value="1"/>
</dbReference>
<dbReference type="Pfam" id="PF01022">
    <property type="entry name" value="HTH_5"/>
    <property type="match status" value="1"/>
</dbReference>
<dbReference type="GO" id="GO:0008757">
    <property type="term" value="F:S-adenosylmethionine-dependent methyltransferase activity"/>
    <property type="evidence" value="ECO:0007669"/>
    <property type="project" value="InterPro"/>
</dbReference>
<dbReference type="PROSITE" id="PS50987">
    <property type="entry name" value="HTH_ARSR_2"/>
    <property type="match status" value="1"/>
</dbReference>
<evidence type="ECO:0000259" key="1">
    <source>
        <dbReference type="PROSITE" id="PS50987"/>
    </source>
</evidence>